<keyword evidence="1 7" id="KW-0853">WD repeat</keyword>
<gene>
    <name evidence="9" type="ORF">WJX74_010683</name>
</gene>
<keyword evidence="4" id="KW-0508">mRNA splicing</keyword>
<dbReference type="InterPro" id="IPR015943">
    <property type="entry name" value="WD40/YVTN_repeat-like_dom_sf"/>
</dbReference>
<proteinExistence type="inferred from homology"/>
<protein>
    <recommendedName>
        <fullName evidence="6">Serine-threonine kinase receptor-associated protein</fullName>
    </recommendedName>
</protein>
<reference evidence="9 10" key="1">
    <citation type="journal article" date="2024" name="Nat. Commun.">
        <title>Phylogenomics reveals the evolutionary origins of lichenization in chlorophyte algae.</title>
        <authorList>
            <person name="Puginier C."/>
            <person name="Libourel C."/>
            <person name="Otte J."/>
            <person name="Skaloud P."/>
            <person name="Haon M."/>
            <person name="Grisel S."/>
            <person name="Petersen M."/>
            <person name="Berrin J.G."/>
            <person name="Delaux P.M."/>
            <person name="Dal Grande F."/>
            <person name="Keller J."/>
        </authorList>
    </citation>
    <scope>NUCLEOTIDE SEQUENCE [LARGE SCALE GENOMIC DNA]</scope>
    <source>
        <strain evidence="9 10">SAG 2145</strain>
    </source>
</reference>
<keyword evidence="10" id="KW-1185">Reference proteome</keyword>
<feature type="repeat" description="WD" evidence="7">
    <location>
        <begin position="57"/>
        <end position="98"/>
    </location>
</feature>
<evidence type="ECO:0000313" key="10">
    <source>
        <dbReference type="Proteomes" id="UP001438707"/>
    </source>
</evidence>
<evidence type="ECO:0000256" key="8">
    <source>
        <dbReference type="SAM" id="MobiDB-lite"/>
    </source>
</evidence>
<evidence type="ECO:0000313" key="9">
    <source>
        <dbReference type="EMBL" id="KAK9833951.1"/>
    </source>
</evidence>
<dbReference type="AlphaFoldDB" id="A0AAW1RLA2"/>
<dbReference type="Proteomes" id="UP001438707">
    <property type="component" value="Unassembled WGS sequence"/>
</dbReference>
<evidence type="ECO:0000256" key="4">
    <source>
        <dbReference type="ARBA" id="ARBA00023187"/>
    </source>
</evidence>
<evidence type="ECO:0000256" key="6">
    <source>
        <dbReference type="ARBA" id="ARBA00040390"/>
    </source>
</evidence>
<dbReference type="PROSITE" id="PS50082">
    <property type="entry name" value="WD_REPEATS_2"/>
    <property type="match status" value="3"/>
</dbReference>
<dbReference type="SUPFAM" id="SSF50978">
    <property type="entry name" value="WD40 repeat-like"/>
    <property type="match status" value="1"/>
</dbReference>
<comment type="caution">
    <text evidence="9">The sequence shown here is derived from an EMBL/GenBank/DDBJ whole genome shotgun (WGS) entry which is preliminary data.</text>
</comment>
<dbReference type="PANTHER" id="PTHR19877:SF13">
    <property type="entry name" value="SERINE-THREONINE KINASE RECEPTOR-ASSOCIATED PROTEIN"/>
    <property type="match status" value="1"/>
</dbReference>
<feature type="region of interest" description="Disordered" evidence="8">
    <location>
        <begin position="301"/>
        <end position="324"/>
    </location>
</feature>
<dbReference type="PANTHER" id="PTHR19877">
    <property type="entry name" value="EUKARYOTIC TRANSLATION INITIATION FACTOR 3 SUBUNIT I"/>
    <property type="match status" value="1"/>
</dbReference>
<dbReference type="Gene3D" id="2.130.10.10">
    <property type="entry name" value="YVTN repeat-like/Quinoprotein amine dehydrogenase"/>
    <property type="match status" value="1"/>
</dbReference>
<dbReference type="InterPro" id="IPR036322">
    <property type="entry name" value="WD40_repeat_dom_sf"/>
</dbReference>
<dbReference type="GO" id="GO:0000387">
    <property type="term" value="P:spliceosomal snRNP assembly"/>
    <property type="evidence" value="ECO:0007669"/>
    <property type="project" value="TreeGrafter"/>
</dbReference>
<evidence type="ECO:0000256" key="7">
    <source>
        <dbReference type="PROSITE-ProRule" id="PRU00221"/>
    </source>
</evidence>
<name>A0AAW1RLA2_9CHLO</name>
<dbReference type="GO" id="GO:0032797">
    <property type="term" value="C:SMN complex"/>
    <property type="evidence" value="ECO:0007669"/>
    <property type="project" value="TreeGrafter"/>
</dbReference>
<organism evidence="9 10">
    <name type="scientific">Apatococcus lobatus</name>
    <dbReference type="NCBI Taxonomy" id="904363"/>
    <lineage>
        <taxon>Eukaryota</taxon>
        <taxon>Viridiplantae</taxon>
        <taxon>Chlorophyta</taxon>
        <taxon>core chlorophytes</taxon>
        <taxon>Trebouxiophyceae</taxon>
        <taxon>Chlorellales</taxon>
        <taxon>Chlorellaceae</taxon>
        <taxon>Apatococcus</taxon>
    </lineage>
</organism>
<dbReference type="Pfam" id="PF00400">
    <property type="entry name" value="WD40"/>
    <property type="match status" value="4"/>
</dbReference>
<dbReference type="InterPro" id="IPR001680">
    <property type="entry name" value="WD40_rpt"/>
</dbReference>
<dbReference type="GO" id="GO:0003723">
    <property type="term" value="F:RNA binding"/>
    <property type="evidence" value="ECO:0007669"/>
    <property type="project" value="TreeGrafter"/>
</dbReference>
<comment type="similarity">
    <text evidence="5">Belongs to the WD repeat STRAP family.</text>
</comment>
<evidence type="ECO:0000256" key="2">
    <source>
        <dbReference type="ARBA" id="ARBA00022664"/>
    </source>
</evidence>
<feature type="repeat" description="WD" evidence="7">
    <location>
        <begin position="265"/>
        <end position="306"/>
    </location>
</feature>
<keyword evidence="3" id="KW-0677">Repeat</keyword>
<sequence length="324" mass="35230">MGVKRVQSPLVCHGHSRPIVNLHYSPVTPDGYFLASASKDGQPMLRNGETGDWIGTFQGHKGAVWECVLNDTAMLVATASADFSARVWNALSGDEVQQFAHQHIVRTVEFAHNSARLVTGGYEQLLRVYDLEQLNSDPMQLEKADDKIRIATWHQQDNLLLSSYIDRKGFSVWDLRQKSMARHIDTPAVVTSIEVGANGQHITTAGGSEVQIWDGSNLTPSASFPMPHPVETASYCPAKKRFAAGGEDMGVYLYSVESGQELDSSRGHHGPVHCVRFAPGGESYASGSEDGTIRIWATEFAQQEASGPPSSAAIPDSRQPILAS</sequence>
<feature type="repeat" description="WD" evidence="7">
    <location>
        <begin position="98"/>
        <end position="132"/>
    </location>
</feature>
<accession>A0AAW1RLA2</accession>
<evidence type="ECO:0000256" key="5">
    <source>
        <dbReference type="ARBA" id="ARBA00038394"/>
    </source>
</evidence>
<dbReference type="SMART" id="SM00320">
    <property type="entry name" value="WD40"/>
    <property type="match status" value="7"/>
</dbReference>
<evidence type="ECO:0000256" key="3">
    <source>
        <dbReference type="ARBA" id="ARBA00022737"/>
    </source>
</evidence>
<dbReference type="EMBL" id="JALJOS010000010">
    <property type="protein sequence ID" value="KAK9833951.1"/>
    <property type="molecule type" value="Genomic_DNA"/>
</dbReference>
<keyword evidence="2" id="KW-0507">mRNA processing</keyword>
<dbReference type="PROSITE" id="PS50294">
    <property type="entry name" value="WD_REPEATS_REGION"/>
    <property type="match status" value="2"/>
</dbReference>
<evidence type="ECO:0000256" key="1">
    <source>
        <dbReference type="ARBA" id="ARBA00022574"/>
    </source>
</evidence>